<evidence type="ECO:0000313" key="3">
    <source>
        <dbReference type="Proteomes" id="UP000265703"/>
    </source>
</evidence>
<dbReference type="Proteomes" id="UP000265703">
    <property type="component" value="Unassembled WGS sequence"/>
</dbReference>
<proteinExistence type="predicted"/>
<dbReference type="EMBL" id="QKYT01000023">
    <property type="protein sequence ID" value="RIA97947.1"/>
    <property type="molecule type" value="Genomic_DNA"/>
</dbReference>
<evidence type="ECO:0000256" key="1">
    <source>
        <dbReference type="SAM" id="MobiDB-lite"/>
    </source>
</evidence>
<keyword evidence="3" id="KW-1185">Reference proteome</keyword>
<dbReference type="AlphaFoldDB" id="A0A397TNA6"/>
<dbReference type="OrthoDB" id="2435927at2759"/>
<sequence length="340" mass="39157">MNHQYQKPIQDDVSEISHYTTPPTSPVSQTMDHNTNTIRLDSLKANIKNRQNQNNPRSDNINNIFEDLLQISDTTSQKSNSTSNVTLSHFVVESQQNDNSIEQKEEKEVDLIKIDLIQFEFSYPTKPQSSIKSNESGDMAFLYHCNKNIISVCFNKMQCEAAIPLNQLTGFCITSDEKILIKLKKNYQHYFSHHLGGFPYLLDPTPMDYDPTNNKFDKAQSLLLTPPSSERLLTLSSLESRIDRLYFCKHGIHNDVITEDGLKMYITCIFLHERRAIAFPFSGTFHKLLDVMESRFGKKSPAIHYRKNNESIEIKNDGTWRAVKDKAIGKKLLRLELHII</sequence>
<organism evidence="2 3">
    <name type="scientific">Glomus cerebriforme</name>
    <dbReference type="NCBI Taxonomy" id="658196"/>
    <lineage>
        <taxon>Eukaryota</taxon>
        <taxon>Fungi</taxon>
        <taxon>Fungi incertae sedis</taxon>
        <taxon>Mucoromycota</taxon>
        <taxon>Glomeromycotina</taxon>
        <taxon>Glomeromycetes</taxon>
        <taxon>Glomerales</taxon>
        <taxon>Glomeraceae</taxon>
        <taxon>Glomus</taxon>
    </lineage>
</organism>
<name>A0A397TNA6_9GLOM</name>
<gene>
    <name evidence="2" type="ORF">C1645_751230</name>
</gene>
<evidence type="ECO:0000313" key="2">
    <source>
        <dbReference type="EMBL" id="RIA97947.1"/>
    </source>
</evidence>
<accession>A0A397TNA6</accession>
<reference evidence="2 3" key="1">
    <citation type="submission" date="2018-06" db="EMBL/GenBank/DDBJ databases">
        <title>Comparative genomics reveals the genomic features of Rhizophagus irregularis, R. cerebriforme, R. diaphanum and Gigaspora rosea, and their symbiotic lifestyle signature.</title>
        <authorList>
            <person name="Morin E."/>
            <person name="San Clemente H."/>
            <person name="Chen E.C.H."/>
            <person name="De La Providencia I."/>
            <person name="Hainaut M."/>
            <person name="Kuo A."/>
            <person name="Kohler A."/>
            <person name="Murat C."/>
            <person name="Tang N."/>
            <person name="Roy S."/>
            <person name="Loubradou J."/>
            <person name="Henrissat B."/>
            <person name="Grigoriev I.V."/>
            <person name="Corradi N."/>
            <person name="Roux C."/>
            <person name="Martin F.M."/>
        </authorList>
    </citation>
    <scope>NUCLEOTIDE SEQUENCE [LARGE SCALE GENOMIC DNA]</scope>
    <source>
        <strain evidence="2 3">DAOM 227022</strain>
    </source>
</reference>
<comment type="caution">
    <text evidence="2">The sequence shown here is derived from an EMBL/GenBank/DDBJ whole genome shotgun (WGS) entry which is preliminary data.</text>
</comment>
<feature type="region of interest" description="Disordered" evidence="1">
    <location>
        <begin position="1"/>
        <end position="32"/>
    </location>
</feature>
<protein>
    <submittedName>
        <fullName evidence="2">Uncharacterized protein</fullName>
    </submittedName>
</protein>
<feature type="compositionally biased region" description="Polar residues" evidence="1">
    <location>
        <begin position="17"/>
        <end position="32"/>
    </location>
</feature>